<dbReference type="EMBL" id="VDCV01000003">
    <property type="protein sequence ID" value="KAB5564795.1"/>
    <property type="molecule type" value="Genomic_DNA"/>
</dbReference>
<sequence>MIVEMHAQSAVTDSSKSYRAWTCHQGLATVATKCYQFCCSHQWTLNLESISTILVFRIPPPYPQPDFHPPPVPAPPPPGYQSYFHEGPAPPPLPPPSHAYHARHDHGESSGCCSFLRGCSDGSNYRDLDT</sequence>
<evidence type="ECO:0000313" key="3">
    <source>
        <dbReference type="Proteomes" id="UP000326939"/>
    </source>
</evidence>
<feature type="compositionally biased region" description="Pro residues" evidence="1">
    <location>
        <begin position="66"/>
        <end position="79"/>
    </location>
</feature>
<gene>
    <name evidence="2" type="ORF">DKX38_004849</name>
</gene>
<dbReference type="AlphaFoldDB" id="A0A5N5NB23"/>
<feature type="region of interest" description="Disordered" evidence="1">
    <location>
        <begin position="66"/>
        <end position="108"/>
    </location>
</feature>
<feature type="compositionally biased region" description="Pro residues" evidence="1">
    <location>
        <begin position="88"/>
        <end position="97"/>
    </location>
</feature>
<accession>A0A5N5NB23</accession>
<reference evidence="3" key="1">
    <citation type="journal article" date="2019" name="Gigascience">
        <title>De novo genome assembly of the endangered Acer yangbiense, a plant species with extremely small populations endemic to Yunnan Province, China.</title>
        <authorList>
            <person name="Yang J."/>
            <person name="Wariss H.M."/>
            <person name="Tao L."/>
            <person name="Zhang R."/>
            <person name="Yun Q."/>
            <person name="Hollingsworth P."/>
            <person name="Dao Z."/>
            <person name="Luo G."/>
            <person name="Guo H."/>
            <person name="Ma Y."/>
            <person name="Sun W."/>
        </authorList>
    </citation>
    <scope>NUCLEOTIDE SEQUENCE [LARGE SCALE GENOMIC DNA]</scope>
    <source>
        <strain evidence="3">cv. br00</strain>
    </source>
</reference>
<comment type="caution">
    <text evidence="2">The sequence shown here is derived from an EMBL/GenBank/DDBJ whole genome shotgun (WGS) entry which is preliminary data.</text>
</comment>
<dbReference type="Proteomes" id="UP000326939">
    <property type="component" value="Chromosome 3"/>
</dbReference>
<name>A0A5N5NB23_9ROSI</name>
<proteinExistence type="predicted"/>
<protein>
    <submittedName>
        <fullName evidence="2">Uncharacterized protein</fullName>
    </submittedName>
</protein>
<keyword evidence="3" id="KW-1185">Reference proteome</keyword>
<evidence type="ECO:0000313" key="2">
    <source>
        <dbReference type="EMBL" id="KAB5564795.1"/>
    </source>
</evidence>
<evidence type="ECO:0000256" key="1">
    <source>
        <dbReference type="SAM" id="MobiDB-lite"/>
    </source>
</evidence>
<organism evidence="2 3">
    <name type="scientific">Salix brachista</name>
    <dbReference type="NCBI Taxonomy" id="2182728"/>
    <lineage>
        <taxon>Eukaryota</taxon>
        <taxon>Viridiplantae</taxon>
        <taxon>Streptophyta</taxon>
        <taxon>Embryophyta</taxon>
        <taxon>Tracheophyta</taxon>
        <taxon>Spermatophyta</taxon>
        <taxon>Magnoliopsida</taxon>
        <taxon>eudicotyledons</taxon>
        <taxon>Gunneridae</taxon>
        <taxon>Pentapetalae</taxon>
        <taxon>rosids</taxon>
        <taxon>fabids</taxon>
        <taxon>Malpighiales</taxon>
        <taxon>Salicaceae</taxon>
        <taxon>Saliceae</taxon>
        <taxon>Salix</taxon>
    </lineage>
</organism>